<evidence type="ECO:0000313" key="2">
    <source>
        <dbReference type="EMBL" id="RXK36414.1"/>
    </source>
</evidence>
<keyword evidence="3" id="KW-1185">Reference proteome</keyword>
<feature type="compositionally biased region" description="Polar residues" evidence="1">
    <location>
        <begin position="69"/>
        <end position="80"/>
    </location>
</feature>
<evidence type="ECO:0000256" key="1">
    <source>
        <dbReference type="SAM" id="MobiDB-lite"/>
    </source>
</evidence>
<dbReference type="Proteomes" id="UP000289152">
    <property type="component" value="Unassembled WGS sequence"/>
</dbReference>
<dbReference type="VEuPathDB" id="FungiDB:TREMEDRAFT_61178"/>
<accession>A0A4Q1BED4</accession>
<dbReference type="AlphaFoldDB" id="A0A4Q1BED4"/>
<sequence length="182" mass="20251">MSSISNTNTKPEVVTSKTGKGFSTTWLGADIFNYPYNPIETETHTPRERTQSSLRQKLKEMVDDLVGPSDSTKVPNTILSGESVKETEGVIQPSEVEENIYGVDSSNQDHENIGGVILPSESVVETKEPTVKKDDSETKLDFEEEETDREESDSGGVEVPMEYRTQRSEITQKEESITSDEI</sequence>
<evidence type="ECO:0000313" key="3">
    <source>
        <dbReference type="Proteomes" id="UP000289152"/>
    </source>
</evidence>
<name>A0A4Q1BED4_TREME</name>
<feature type="compositionally biased region" description="Acidic residues" evidence="1">
    <location>
        <begin position="142"/>
        <end position="153"/>
    </location>
</feature>
<gene>
    <name evidence="2" type="ORF">M231_06316</name>
</gene>
<dbReference type="InParanoid" id="A0A4Q1BED4"/>
<reference evidence="2 3" key="1">
    <citation type="submission" date="2016-06" db="EMBL/GenBank/DDBJ databases">
        <title>Evolution of pathogenesis and genome organization in the Tremellales.</title>
        <authorList>
            <person name="Cuomo C."/>
            <person name="Litvintseva A."/>
            <person name="Heitman J."/>
            <person name="Chen Y."/>
            <person name="Sun S."/>
            <person name="Springer D."/>
            <person name="Dromer F."/>
            <person name="Young S."/>
            <person name="Zeng Q."/>
            <person name="Chapman S."/>
            <person name="Gujja S."/>
            <person name="Saif S."/>
            <person name="Birren B."/>
        </authorList>
    </citation>
    <scope>NUCLEOTIDE SEQUENCE [LARGE SCALE GENOMIC DNA]</scope>
    <source>
        <strain evidence="2 3">ATCC 28783</strain>
    </source>
</reference>
<feature type="region of interest" description="Disordered" evidence="1">
    <location>
        <begin position="65"/>
        <end position="182"/>
    </location>
</feature>
<organism evidence="2 3">
    <name type="scientific">Tremella mesenterica</name>
    <name type="common">Jelly fungus</name>
    <dbReference type="NCBI Taxonomy" id="5217"/>
    <lineage>
        <taxon>Eukaryota</taxon>
        <taxon>Fungi</taxon>
        <taxon>Dikarya</taxon>
        <taxon>Basidiomycota</taxon>
        <taxon>Agaricomycotina</taxon>
        <taxon>Tremellomycetes</taxon>
        <taxon>Tremellales</taxon>
        <taxon>Tremellaceae</taxon>
        <taxon>Tremella</taxon>
    </lineage>
</organism>
<proteinExistence type="predicted"/>
<feature type="compositionally biased region" description="Basic and acidic residues" evidence="1">
    <location>
        <begin position="164"/>
        <end position="176"/>
    </location>
</feature>
<comment type="caution">
    <text evidence="2">The sequence shown here is derived from an EMBL/GenBank/DDBJ whole genome shotgun (WGS) entry which is preliminary data.</text>
</comment>
<protein>
    <submittedName>
        <fullName evidence="2">Uncharacterized protein</fullName>
    </submittedName>
</protein>
<feature type="compositionally biased region" description="Basic and acidic residues" evidence="1">
    <location>
        <begin position="124"/>
        <end position="141"/>
    </location>
</feature>
<feature type="region of interest" description="Disordered" evidence="1">
    <location>
        <begin position="1"/>
        <end position="20"/>
    </location>
</feature>
<dbReference type="EMBL" id="SDIL01000098">
    <property type="protein sequence ID" value="RXK36414.1"/>
    <property type="molecule type" value="Genomic_DNA"/>
</dbReference>